<reference evidence="4" key="1">
    <citation type="submission" date="2021-04" db="EMBL/GenBank/DDBJ databases">
        <authorList>
            <consortium name="Molecular Ecology Group"/>
        </authorList>
    </citation>
    <scope>NUCLEOTIDE SEQUENCE</scope>
</reference>
<dbReference type="EMBL" id="CAJHNH020004953">
    <property type="protein sequence ID" value="CAG5131924.1"/>
    <property type="molecule type" value="Genomic_DNA"/>
</dbReference>
<comment type="caution">
    <text evidence="4">The sequence shown here is derived from an EMBL/GenBank/DDBJ whole genome shotgun (WGS) entry which is preliminary data.</text>
</comment>
<accession>A0A8S3ZQP6</accession>
<dbReference type="InterPro" id="IPR004853">
    <property type="entry name" value="Sugar_P_trans_dom"/>
</dbReference>
<evidence type="ECO:0000259" key="3">
    <source>
        <dbReference type="Pfam" id="PF04230"/>
    </source>
</evidence>
<dbReference type="Pfam" id="PF04230">
    <property type="entry name" value="PS_pyruv_trans"/>
    <property type="match status" value="1"/>
</dbReference>
<dbReference type="Proteomes" id="UP000678393">
    <property type="component" value="Unassembled WGS sequence"/>
</dbReference>
<evidence type="ECO:0000256" key="1">
    <source>
        <dbReference type="SAM" id="Phobius"/>
    </source>
</evidence>
<keyword evidence="5" id="KW-1185">Reference proteome</keyword>
<evidence type="ECO:0000313" key="4">
    <source>
        <dbReference type="EMBL" id="CAG5131924.1"/>
    </source>
</evidence>
<protein>
    <recommendedName>
        <fullName evidence="6">Sugar phosphate transporter domain-containing protein</fullName>
    </recommendedName>
</protein>
<feature type="domain" description="Polysaccharide pyruvyl transferase" evidence="3">
    <location>
        <begin position="276"/>
        <end position="513"/>
    </location>
</feature>
<dbReference type="AlphaFoldDB" id="A0A8S3ZQP6"/>
<dbReference type="OrthoDB" id="6134158at2759"/>
<evidence type="ECO:0008006" key="6">
    <source>
        <dbReference type="Google" id="ProtNLM"/>
    </source>
</evidence>
<gene>
    <name evidence="4" type="ORF">CUNI_LOCUS17482</name>
</gene>
<dbReference type="InterPro" id="IPR007345">
    <property type="entry name" value="Polysacch_pyruvyl_Trfase"/>
</dbReference>
<organism evidence="4 5">
    <name type="scientific">Candidula unifasciata</name>
    <dbReference type="NCBI Taxonomy" id="100452"/>
    <lineage>
        <taxon>Eukaryota</taxon>
        <taxon>Metazoa</taxon>
        <taxon>Spiralia</taxon>
        <taxon>Lophotrochozoa</taxon>
        <taxon>Mollusca</taxon>
        <taxon>Gastropoda</taxon>
        <taxon>Heterobranchia</taxon>
        <taxon>Euthyneura</taxon>
        <taxon>Panpulmonata</taxon>
        <taxon>Eupulmonata</taxon>
        <taxon>Stylommatophora</taxon>
        <taxon>Helicina</taxon>
        <taxon>Helicoidea</taxon>
        <taxon>Geomitridae</taxon>
        <taxon>Candidula</taxon>
    </lineage>
</organism>
<feature type="transmembrane region" description="Helical" evidence="1">
    <location>
        <begin position="109"/>
        <end position="127"/>
    </location>
</feature>
<name>A0A8S3ZQP6_9EUPU</name>
<evidence type="ECO:0000259" key="2">
    <source>
        <dbReference type="Pfam" id="PF03151"/>
    </source>
</evidence>
<keyword evidence="1" id="KW-1133">Transmembrane helix</keyword>
<evidence type="ECO:0000313" key="5">
    <source>
        <dbReference type="Proteomes" id="UP000678393"/>
    </source>
</evidence>
<feature type="domain" description="Sugar phosphate transporter" evidence="2">
    <location>
        <begin position="38"/>
        <end position="122"/>
    </location>
</feature>
<feature type="transmembrane region" description="Helical" evidence="1">
    <location>
        <begin position="148"/>
        <end position="167"/>
    </location>
</feature>
<feature type="transmembrane region" description="Helical" evidence="1">
    <location>
        <begin position="20"/>
        <end position="38"/>
    </location>
</feature>
<feature type="transmembrane region" description="Helical" evidence="1">
    <location>
        <begin position="50"/>
        <end position="67"/>
    </location>
</feature>
<dbReference type="Pfam" id="PF03151">
    <property type="entry name" value="TPT"/>
    <property type="match status" value="1"/>
</dbReference>
<keyword evidence="1" id="KW-0812">Transmembrane</keyword>
<sequence length="513" mass="57926">MQQESNTDSLSLALKPGPHIAFVIYLQGLLVAGMYLLDTQGLTVKEYPKLVTLLMASGVFHVAYSYISTNIVLGVMNVVSHSIANIFKRLLVVLLLSALGTRQLSTSNYLGLGIAVIGLLVYTHGKIGADQKSYVEENKRCKVRNSKTWLTVLLLAVFTILFVHSVGDHERVSTRLSSARQRICRHADSDFNCLQEVSGAIEEFSHIIEAETDTEMREFLSWRLVDHPEDTDKRSKTLTTNKEIVEEAQRILVNLMQDLLGKAKNVMLIDIPVHENKGDPAIAAGEILLLEKLNKSIVFHCQTHACNRSLGLKEAIKVNRRYPNGDLVILMHGGGNIIGYPVVDHLRRKYIEAFPDRKVIIFSQSIWLYGNYSKELEFARVTYSNRSNLVIFLRDRQSLEIAKNNFKGVKLILAPDLAFCIGMIPRQMPPLYDIMWIRREDNESSSYTLPTIPHNITVFVGDWLQWLTNKSNKTVEDVFLIASAGFHFLLRGKIVVTDRLHGHILSTLLNIPH</sequence>
<keyword evidence="1" id="KW-0472">Membrane</keyword>
<feature type="non-terminal residue" evidence="4">
    <location>
        <position position="513"/>
    </location>
</feature>
<proteinExistence type="predicted"/>